<proteinExistence type="predicted"/>
<evidence type="ECO:0000313" key="3">
    <source>
        <dbReference type="Proteomes" id="UP001320843"/>
    </source>
</evidence>
<dbReference type="InterPro" id="IPR021496">
    <property type="entry name" value="DUF3150"/>
</dbReference>
<dbReference type="Pfam" id="PF11348">
    <property type="entry name" value="DUF3150"/>
    <property type="match status" value="1"/>
</dbReference>
<dbReference type="Proteomes" id="UP001320843">
    <property type="component" value="Unassembled WGS sequence"/>
</dbReference>
<comment type="caution">
    <text evidence="2">The sequence shown here is derived from an EMBL/GenBank/DDBJ whole genome shotgun (WGS) entry which is preliminary data.</text>
</comment>
<protein>
    <submittedName>
        <fullName evidence="2">Uncharacterized protein</fullName>
    </submittedName>
</protein>
<gene>
    <name evidence="2" type="ORF">NB700_001764</name>
</gene>
<dbReference type="EMBL" id="JANFWR010000010">
    <property type="protein sequence ID" value="MCW0399208.1"/>
    <property type="molecule type" value="Genomic_DNA"/>
</dbReference>
<keyword evidence="3" id="KW-1185">Reference proteome</keyword>
<evidence type="ECO:0000256" key="1">
    <source>
        <dbReference type="SAM" id="MobiDB-lite"/>
    </source>
</evidence>
<name>A0ABT3DUN3_9XANT</name>
<sequence>MEAEFAQAVDEIIANLDDAYQKQVDKAPPEWKDLLVQGRLTADEVRKRFAFKVGVFKIAAPSDDVNDPMTAHYANTIMVTATPRLMEDVAADAREILVTQFMTANDAGASKGKRRFKESIPQATVKSVARLIDKLSDYSFLDVRVHPTVCSLRMILSGLPATGNLNAQETSTCSTVLRQLMDPESILGIGEAFAANPSAFVTPPAQAGLFTETDSHQQPSTPPASMSTLATPGTPKGLGSARRKLFASQ</sequence>
<organism evidence="2 3">
    <name type="scientific">Xanthomonas sacchari</name>
    <dbReference type="NCBI Taxonomy" id="56458"/>
    <lineage>
        <taxon>Bacteria</taxon>
        <taxon>Pseudomonadati</taxon>
        <taxon>Pseudomonadota</taxon>
        <taxon>Gammaproteobacteria</taxon>
        <taxon>Lysobacterales</taxon>
        <taxon>Lysobacteraceae</taxon>
        <taxon>Xanthomonas</taxon>
    </lineage>
</organism>
<accession>A0ABT3DUN3</accession>
<evidence type="ECO:0000313" key="2">
    <source>
        <dbReference type="EMBL" id="MCW0399208.1"/>
    </source>
</evidence>
<feature type="region of interest" description="Disordered" evidence="1">
    <location>
        <begin position="211"/>
        <end position="249"/>
    </location>
</feature>
<reference evidence="2 3" key="1">
    <citation type="submission" date="2022-06" db="EMBL/GenBank/DDBJ databases">
        <title>Dynamics of rice microbiomes reveals core vertical transmitted seed endophytes.</title>
        <authorList>
            <person name="Liao K."/>
            <person name="Zhang X."/>
        </authorList>
    </citation>
    <scope>NUCLEOTIDE SEQUENCE [LARGE SCALE GENOMIC DNA]</scope>
    <source>
        <strain evidence="2 3">YT10-10-1</strain>
    </source>
</reference>
<feature type="compositionally biased region" description="Polar residues" evidence="1">
    <location>
        <begin position="216"/>
        <end position="231"/>
    </location>
</feature>